<keyword evidence="2" id="KW-1185">Reference proteome</keyword>
<accession>A0A0C2ZZ18</accession>
<dbReference type="InParanoid" id="A0A0C2ZZ18"/>
<evidence type="ECO:0000313" key="2">
    <source>
        <dbReference type="Proteomes" id="UP000053989"/>
    </source>
</evidence>
<dbReference type="EMBL" id="KN822016">
    <property type="protein sequence ID" value="KIM66653.1"/>
    <property type="molecule type" value="Genomic_DNA"/>
</dbReference>
<dbReference type="HOGENOM" id="CLU_1628049_0_0_1"/>
<reference evidence="2" key="2">
    <citation type="submission" date="2015-01" db="EMBL/GenBank/DDBJ databases">
        <title>Evolutionary Origins and Diversification of the Mycorrhizal Mutualists.</title>
        <authorList>
            <consortium name="DOE Joint Genome Institute"/>
            <consortium name="Mycorrhizal Genomics Consortium"/>
            <person name="Kohler A."/>
            <person name="Kuo A."/>
            <person name="Nagy L.G."/>
            <person name="Floudas D."/>
            <person name="Copeland A."/>
            <person name="Barry K.W."/>
            <person name="Cichocki N."/>
            <person name="Veneault-Fourrey C."/>
            <person name="LaButti K."/>
            <person name="Lindquist E.A."/>
            <person name="Lipzen A."/>
            <person name="Lundell T."/>
            <person name="Morin E."/>
            <person name="Murat C."/>
            <person name="Riley R."/>
            <person name="Ohm R."/>
            <person name="Sun H."/>
            <person name="Tunlid A."/>
            <person name="Henrissat B."/>
            <person name="Grigoriev I.V."/>
            <person name="Hibbett D.S."/>
            <person name="Martin F."/>
        </authorList>
    </citation>
    <scope>NUCLEOTIDE SEQUENCE [LARGE SCALE GENOMIC DNA]</scope>
    <source>
        <strain evidence="2">Foug A</strain>
    </source>
</reference>
<sequence>MEKLIERGYAGARARAGDKNAWNGADLHAKQAPRDDSIAQAGKVTWLNGLLEQIIEIVRVEFPDNPDLQSVRLLHKWASSPSTLIEGLCKPNLILLSVDLVDKVEEKSICFEDIVASYEVKYANSPTLSRLARAQTVELGVFSASLPFANIPGEDHECQQPST</sequence>
<proteinExistence type="predicted"/>
<name>A0A0C2ZZ18_9AGAM</name>
<gene>
    <name evidence="1" type="ORF">SCLCIDRAFT_21811</name>
</gene>
<dbReference type="AlphaFoldDB" id="A0A0C2ZZ18"/>
<reference evidence="1 2" key="1">
    <citation type="submission" date="2014-04" db="EMBL/GenBank/DDBJ databases">
        <authorList>
            <consortium name="DOE Joint Genome Institute"/>
            <person name="Kuo A."/>
            <person name="Kohler A."/>
            <person name="Nagy L.G."/>
            <person name="Floudas D."/>
            <person name="Copeland A."/>
            <person name="Barry K.W."/>
            <person name="Cichocki N."/>
            <person name="Veneault-Fourrey C."/>
            <person name="LaButti K."/>
            <person name="Lindquist E.A."/>
            <person name="Lipzen A."/>
            <person name="Lundell T."/>
            <person name="Morin E."/>
            <person name="Murat C."/>
            <person name="Sun H."/>
            <person name="Tunlid A."/>
            <person name="Henrissat B."/>
            <person name="Grigoriev I.V."/>
            <person name="Hibbett D.S."/>
            <person name="Martin F."/>
            <person name="Nordberg H.P."/>
            <person name="Cantor M.N."/>
            <person name="Hua S.X."/>
        </authorList>
    </citation>
    <scope>NUCLEOTIDE SEQUENCE [LARGE SCALE GENOMIC DNA]</scope>
    <source>
        <strain evidence="1 2">Foug A</strain>
    </source>
</reference>
<dbReference type="Proteomes" id="UP000053989">
    <property type="component" value="Unassembled WGS sequence"/>
</dbReference>
<organism evidence="1 2">
    <name type="scientific">Scleroderma citrinum Foug A</name>
    <dbReference type="NCBI Taxonomy" id="1036808"/>
    <lineage>
        <taxon>Eukaryota</taxon>
        <taxon>Fungi</taxon>
        <taxon>Dikarya</taxon>
        <taxon>Basidiomycota</taxon>
        <taxon>Agaricomycotina</taxon>
        <taxon>Agaricomycetes</taxon>
        <taxon>Agaricomycetidae</taxon>
        <taxon>Boletales</taxon>
        <taxon>Sclerodermatineae</taxon>
        <taxon>Sclerodermataceae</taxon>
        <taxon>Scleroderma</taxon>
    </lineage>
</organism>
<evidence type="ECO:0000313" key="1">
    <source>
        <dbReference type="EMBL" id="KIM66653.1"/>
    </source>
</evidence>
<protein>
    <submittedName>
        <fullName evidence="1">Uncharacterized protein</fullName>
    </submittedName>
</protein>